<dbReference type="Proteomes" id="UP000460416">
    <property type="component" value="Unassembled WGS sequence"/>
</dbReference>
<dbReference type="Pfam" id="PF19578">
    <property type="entry name" value="DUF6090"/>
    <property type="match status" value="1"/>
</dbReference>
<keyword evidence="1" id="KW-0472">Membrane</keyword>
<comment type="caution">
    <text evidence="2">The sequence shown here is derived from an EMBL/GenBank/DDBJ whole genome shotgun (WGS) entry which is preliminary data.</text>
</comment>
<dbReference type="EMBL" id="VJVW01000002">
    <property type="protein sequence ID" value="MUP42078.1"/>
    <property type="molecule type" value="Genomic_DNA"/>
</dbReference>
<dbReference type="OrthoDB" id="1429555at2"/>
<evidence type="ECO:0000313" key="2">
    <source>
        <dbReference type="EMBL" id="MUP42078.1"/>
    </source>
</evidence>
<reference evidence="2 3" key="1">
    <citation type="submission" date="2019-07" db="EMBL/GenBank/DDBJ databases">
        <title>Gramella aestuarii sp. nov., isolated from a tidal flat, and emended description of Gramella echinicola.</title>
        <authorList>
            <person name="Liu L."/>
        </authorList>
    </citation>
    <scope>NUCLEOTIDE SEQUENCE [LARGE SCALE GENOMIC DNA]</scope>
    <source>
        <strain evidence="2 3">BS12</strain>
    </source>
</reference>
<organism evidence="2 3">
    <name type="scientific">Christiangramia aestuarii</name>
    <dbReference type="NCBI Taxonomy" id="1028746"/>
    <lineage>
        <taxon>Bacteria</taxon>
        <taxon>Pseudomonadati</taxon>
        <taxon>Bacteroidota</taxon>
        <taxon>Flavobacteriia</taxon>
        <taxon>Flavobacteriales</taxon>
        <taxon>Flavobacteriaceae</taxon>
        <taxon>Christiangramia</taxon>
    </lineage>
</organism>
<sequence>MIKVFRSFRRRLIRESRFTRYLLYAIGEIFLVVIGILIALRINNWNEERKIEDQLNTYLLKVQKELKMNISSLDFQAKMTDSLIRQLKESLYILNNNEKDSLVKLESTIGALGTDYNIQVQLPNTIRLLERGELINKSHDTLAFYLIGTRYFLNAIEESNKYTHDQYANSIEPYFHQHINYADVALPEHRGFLVSGGPETNYSVLNDDLYLWNLLTFKLETVSIQKELIMKVIELFEKFQDYLNNRPDV</sequence>
<dbReference type="AlphaFoldDB" id="A0A7K1LMW8"/>
<dbReference type="RefSeq" id="WP_156274955.1">
    <property type="nucleotide sequence ID" value="NZ_BAABGI010000001.1"/>
</dbReference>
<accession>A0A7K1LMW8</accession>
<proteinExistence type="predicted"/>
<feature type="transmembrane region" description="Helical" evidence="1">
    <location>
        <begin position="21"/>
        <end position="40"/>
    </location>
</feature>
<keyword evidence="1" id="KW-0812">Transmembrane</keyword>
<keyword evidence="1" id="KW-1133">Transmembrane helix</keyword>
<gene>
    <name evidence="2" type="ORF">FLP08_05805</name>
</gene>
<protein>
    <submittedName>
        <fullName evidence="2">Uncharacterized protein</fullName>
    </submittedName>
</protein>
<keyword evidence="3" id="KW-1185">Reference proteome</keyword>
<evidence type="ECO:0000313" key="3">
    <source>
        <dbReference type="Proteomes" id="UP000460416"/>
    </source>
</evidence>
<name>A0A7K1LMW8_9FLAO</name>
<evidence type="ECO:0000256" key="1">
    <source>
        <dbReference type="SAM" id="Phobius"/>
    </source>
</evidence>
<dbReference type="InterPro" id="IPR045749">
    <property type="entry name" value="DUF6090"/>
</dbReference>